<gene>
    <name evidence="1" type="ORF">SAMN02910344_02202</name>
</gene>
<evidence type="ECO:0000313" key="1">
    <source>
        <dbReference type="EMBL" id="SFP74385.1"/>
    </source>
</evidence>
<dbReference type="AlphaFoldDB" id="A0A662ZN66"/>
<dbReference type="InterPro" id="IPR013399">
    <property type="entry name" value="CRISPR-assoc_prot_Csy3"/>
</dbReference>
<dbReference type="OrthoDB" id="240864at2"/>
<dbReference type="RefSeq" id="WP_093143711.1">
    <property type="nucleotide sequence ID" value="NZ_FOXF01000068.1"/>
</dbReference>
<protein>
    <submittedName>
        <fullName evidence="1">CRISPR-associated protein Csy3</fullName>
    </submittedName>
</protein>
<accession>A0A662ZN66</accession>
<name>A0A662ZN66_9GAMM</name>
<proteinExistence type="predicted"/>
<dbReference type="NCBIfam" id="TIGR02566">
    <property type="entry name" value="cas_Csy3"/>
    <property type="match status" value="1"/>
</dbReference>
<dbReference type="Proteomes" id="UP000243745">
    <property type="component" value="Unassembled WGS sequence"/>
</dbReference>
<organism evidence="1 2">
    <name type="scientific">Ruminobacter amylophilus</name>
    <dbReference type="NCBI Taxonomy" id="867"/>
    <lineage>
        <taxon>Bacteria</taxon>
        <taxon>Pseudomonadati</taxon>
        <taxon>Pseudomonadota</taxon>
        <taxon>Gammaproteobacteria</taxon>
        <taxon>Aeromonadales</taxon>
        <taxon>Succinivibrionaceae</taxon>
        <taxon>Ruminobacter</taxon>
    </lineage>
</organism>
<dbReference type="CDD" id="cd09737">
    <property type="entry name" value="Csy3_I-F"/>
    <property type="match status" value="1"/>
</dbReference>
<evidence type="ECO:0000313" key="2">
    <source>
        <dbReference type="Proteomes" id="UP000243745"/>
    </source>
</evidence>
<keyword evidence="2" id="KW-1185">Reference proteome</keyword>
<dbReference type="Pfam" id="PF09615">
    <property type="entry name" value="Cas_Csy3"/>
    <property type="match status" value="1"/>
</dbReference>
<reference evidence="1 2" key="1">
    <citation type="submission" date="2016-10" db="EMBL/GenBank/DDBJ databases">
        <authorList>
            <person name="Varghese N."/>
            <person name="Submissions S."/>
        </authorList>
    </citation>
    <scope>NUCLEOTIDE SEQUENCE [LARGE SCALE GENOMIC DNA]</scope>
    <source>
        <strain evidence="1 2">DSM 1361</strain>
    </source>
</reference>
<dbReference type="EMBL" id="FOXF01000068">
    <property type="protein sequence ID" value="SFP74385.1"/>
    <property type="molecule type" value="Genomic_DNA"/>
</dbReference>
<sequence length="341" mass="38251">MAKSNIPSVLAFERKISPSDGLLYGTMWENKDVSVPLRLLEKSVRGTISNRLTSAVAKDPLKLNNDIKNSNPQTVDCCSLPQDCDTVKLEFTVKFLGNVGVPSACNNSEFKNNLQLAVSKYKERYEFNVLSKRYAYNLASGRYLWRNRVGADAIHVEVRTIGNTLENEKQFIFDGKNYPLSNFEYSDPKLDELAKLINQTLLGKTSLTLKVTAYAKIENGQEVYPSEELVMDKARVKKSKILYSVNGVAALHSQKIGNAIRTIDTWYTLFSDKLEGVVPIALEPYGAVTTLGKAFRHPKNKEDFYTLFDKFALGEQLDETQLHFVIGVLIRGGVFGQGEKE</sequence>